<dbReference type="STRING" id="946077.W5A_11616"/>
<sequence length="678" mass="78975">MKAIISILLILFIRINGFAQQYIDMVNAPLNPIGYIENRNQLNLKGDVAYLQLGNEYLNFDIHGNRIFLFYNLLDKEKARQTKSTYLKLDDQKKLVYRENFFFDTKTFYFYNSNGTISKTEIQGKYPAVTTFSYDIKKRLTKKTEIKDNKTILTEFTYSIIGNDISIQANETTTENNQRKSRTFEYTYRNGLLMKYKEDQLEELYSYTFDTKGNVLTIAFGGSLVDRYFYYHSELKQWDAWSWKYIKKSNYWSPFLTVGNRIVNPLNFSSKDVDNFTDVLFFEPITSTTLVAENVVTSSGLSTGVSDGKLSALKGKNLMYSSVDKNIKFIVEGTNMTSNIKQAYVGKMYLIYNADNSLTYWCKDFEKGKKFTVFEDLGNNVLLWLKNEKNDLYLWQNGSYIGASGHTLGETLDDGSKLIYKDQKPVWILENFKAAAQNIFYQAIPYENQKGFKNNTNKGFNTVDPVLNNFEKDQITGSYNENETLYVRKIKDTTVYYYQNGKRINQPLNYSIVKEGQSLRLYTTYTKDYYSAYALNDMSPEKLYPLTDRAGVFYLYVNKNNEHYTFQYRGKKLLPTQYELYVSKGDYTVLKLKSDNSIYLFKSNLIKGVTSNSQAKGVLVHFTDNRSIFVEKGAPTQPTYWKINKESDQYYLVNSLDNRKFTISDFDKSINWGIYTIH</sequence>
<dbReference type="Proteomes" id="UP000005938">
    <property type="component" value="Unassembled WGS sequence"/>
</dbReference>
<protein>
    <submittedName>
        <fullName evidence="1">Uncharacterized protein</fullName>
    </submittedName>
</protein>
<proteinExistence type="predicted"/>
<evidence type="ECO:0000313" key="2">
    <source>
        <dbReference type="Proteomes" id="UP000005938"/>
    </source>
</evidence>
<reference evidence="1 2" key="1">
    <citation type="journal article" date="2012" name="J. Bacteriol.">
        <title>Genome Sequence of the Halotolerant Bacterium Imtechella halotolerans K1T.</title>
        <authorList>
            <person name="Kumar S."/>
            <person name="Vikram S."/>
            <person name="Subramanian S."/>
            <person name="Raghava G.P."/>
            <person name="Pinnaka A.K."/>
        </authorList>
    </citation>
    <scope>NUCLEOTIDE SEQUENCE [LARGE SCALE GENOMIC DNA]</scope>
    <source>
        <strain evidence="1 2">K1</strain>
    </source>
</reference>
<organism evidence="1 2">
    <name type="scientific">Imtechella halotolerans K1</name>
    <dbReference type="NCBI Taxonomy" id="946077"/>
    <lineage>
        <taxon>Bacteria</taxon>
        <taxon>Pseudomonadati</taxon>
        <taxon>Bacteroidota</taxon>
        <taxon>Flavobacteriia</taxon>
        <taxon>Flavobacteriales</taxon>
        <taxon>Flavobacteriaceae</taxon>
        <taxon>Imtechella</taxon>
    </lineage>
</organism>
<dbReference type="OrthoDB" id="1452958at2"/>
<dbReference type="AlphaFoldDB" id="I0W6Y3"/>
<evidence type="ECO:0000313" key="1">
    <source>
        <dbReference type="EMBL" id="EID72149.1"/>
    </source>
</evidence>
<name>I0W6Y3_9FLAO</name>
<dbReference type="EMBL" id="AJJU01000037">
    <property type="protein sequence ID" value="EID72149.1"/>
    <property type="molecule type" value="Genomic_DNA"/>
</dbReference>
<keyword evidence="2" id="KW-1185">Reference proteome</keyword>
<gene>
    <name evidence="1" type="ORF">W5A_11616</name>
</gene>
<dbReference type="RefSeq" id="WP_008240858.1">
    <property type="nucleotide sequence ID" value="NZ_AJJU01000037.1"/>
</dbReference>
<accession>I0W6Y3</accession>
<comment type="caution">
    <text evidence="1">The sequence shown here is derived from an EMBL/GenBank/DDBJ whole genome shotgun (WGS) entry which is preliminary data.</text>
</comment>